<keyword evidence="2" id="KW-1185">Reference proteome</keyword>
<proteinExistence type="predicted"/>
<sequence>MRKVFKTTRQIPIPGARATDLWNRCTTLACALIVGLAGCGEGDEGGPVAAAAVATGYTIDHEVPSTPENLVWGWFPIDKEPVLRVAPGETVLIQTLTHAGATQDQEPISYLTGMGVPREEILDDVLAFWADRDGRLREGASGHVITGPLYIEGASPGDMLEIEILDVTTRVPWGINNTSPRGGVFSAAYPGFTEGDQELDIAPGTRHLIRTGMSGGREVAFFSPTIEVPLAPFMGIMAVAPDPVVGEPGVTVPGVHSSRPPGKFGGNLDVKDFKAGTTLYLPVFHEGALFYVGDGHGAQGDGEVSGTAIEQSLSGIFRFAVHPGRAPATPRAENDTHYMITGIDLDLDRAMRNATREVVNFLVEEKGLTAAEALSIASIAVDFRVSEVVDLTQVVTGFVPKEIFLPRRSIE</sequence>
<dbReference type="InterPro" id="IPR004304">
    <property type="entry name" value="FmdA_AmdA"/>
</dbReference>
<dbReference type="Gene3D" id="3.10.28.20">
    <property type="entry name" value="Acetamidase/Formamidase-like domains"/>
    <property type="match status" value="1"/>
</dbReference>
<name>A0A4R2LGA9_9GAMM</name>
<gene>
    <name evidence="1" type="ORF">EV688_101150</name>
</gene>
<protein>
    <submittedName>
        <fullName evidence="1">Acetamidase/formamidase</fullName>
    </submittedName>
</protein>
<comment type="caution">
    <text evidence="1">The sequence shown here is derived from an EMBL/GenBank/DDBJ whole genome shotgun (WGS) entry which is preliminary data.</text>
</comment>
<dbReference type="Pfam" id="PF03069">
    <property type="entry name" value="FmdA_AmdA"/>
    <property type="match status" value="2"/>
</dbReference>
<dbReference type="PANTHER" id="PTHR31891">
    <property type="entry name" value="FORMAMIDASE C869.04-RELATED"/>
    <property type="match status" value="1"/>
</dbReference>
<reference evidence="1 2" key="1">
    <citation type="submission" date="2019-03" db="EMBL/GenBank/DDBJ databases">
        <title>Genomic Encyclopedia of Type Strains, Phase IV (KMG-IV): sequencing the most valuable type-strain genomes for metagenomic binning, comparative biology and taxonomic classification.</title>
        <authorList>
            <person name="Goeker M."/>
        </authorList>
    </citation>
    <scope>NUCLEOTIDE SEQUENCE [LARGE SCALE GENOMIC DNA]</scope>
    <source>
        <strain evidence="1 2">DSM 23344</strain>
    </source>
</reference>
<accession>A0A4R2LGA9</accession>
<organism evidence="1 2">
    <name type="scientific">Chromatocurvus halotolerans</name>
    <dbReference type="NCBI Taxonomy" id="1132028"/>
    <lineage>
        <taxon>Bacteria</taxon>
        <taxon>Pseudomonadati</taxon>
        <taxon>Pseudomonadota</taxon>
        <taxon>Gammaproteobacteria</taxon>
        <taxon>Cellvibrionales</taxon>
        <taxon>Halieaceae</taxon>
        <taxon>Chromatocurvus</taxon>
    </lineage>
</organism>
<evidence type="ECO:0000313" key="2">
    <source>
        <dbReference type="Proteomes" id="UP000294980"/>
    </source>
</evidence>
<dbReference type="GO" id="GO:0016811">
    <property type="term" value="F:hydrolase activity, acting on carbon-nitrogen (but not peptide) bonds, in linear amides"/>
    <property type="evidence" value="ECO:0007669"/>
    <property type="project" value="InterPro"/>
</dbReference>
<dbReference type="Gene3D" id="2.60.120.580">
    <property type="entry name" value="Acetamidase/Formamidase-like domains"/>
    <property type="match status" value="2"/>
</dbReference>
<dbReference type="EMBL" id="SLWX01000001">
    <property type="protein sequence ID" value="TCO78335.1"/>
    <property type="molecule type" value="Genomic_DNA"/>
</dbReference>
<evidence type="ECO:0000313" key="1">
    <source>
        <dbReference type="EMBL" id="TCO78335.1"/>
    </source>
</evidence>
<dbReference type="AlphaFoldDB" id="A0A4R2LGA9"/>
<dbReference type="SUPFAM" id="SSF141130">
    <property type="entry name" value="Acetamidase/Formamidase-like"/>
    <property type="match status" value="1"/>
</dbReference>
<dbReference type="PANTHER" id="PTHR31891:SF1">
    <property type="entry name" value="FORMAMIDASE C869.04-RELATED"/>
    <property type="match status" value="1"/>
</dbReference>
<dbReference type="Proteomes" id="UP000294980">
    <property type="component" value="Unassembled WGS sequence"/>
</dbReference>